<dbReference type="InterPro" id="IPR036249">
    <property type="entry name" value="Thioredoxin-like_sf"/>
</dbReference>
<dbReference type="Proteomes" id="UP000177614">
    <property type="component" value="Unassembled WGS sequence"/>
</dbReference>
<name>A0A1F4XLZ9_9BACT</name>
<dbReference type="PANTHER" id="PTHR10681">
    <property type="entry name" value="THIOREDOXIN PEROXIDASE"/>
    <property type="match status" value="1"/>
</dbReference>
<dbReference type="Gene3D" id="3.40.30.10">
    <property type="entry name" value="Glutaredoxin"/>
    <property type="match status" value="1"/>
</dbReference>
<dbReference type="PANTHER" id="PTHR10681:SF128">
    <property type="entry name" value="THIOREDOXIN-DEPENDENT PEROXIDE REDUCTASE, MITOCHONDRIAL"/>
    <property type="match status" value="1"/>
</dbReference>
<reference evidence="6 7" key="1">
    <citation type="journal article" date="2016" name="Nat. Commun.">
        <title>Thousands of microbial genomes shed light on interconnected biogeochemical processes in an aquifer system.</title>
        <authorList>
            <person name="Anantharaman K."/>
            <person name="Brown C.T."/>
            <person name="Hug L.A."/>
            <person name="Sharon I."/>
            <person name="Castelle C.J."/>
            <person name="Probst A.J."/>
            <person name="Thomas B.C."/>
            <person name="Singh A."/>
            <person name="Wilkins M.J."/>
            <person name="Karaoz U."/>
            <person name="Brodie E.L."/>
            <person name="Williams K.H."/>
            <person name="Hubbard S.S."/>
            <person name="Banfield J.F."/>
        </authorList>
    </citation>
    <scope>NUCLEOTIDE SEQUENCE [LARGE SCALE GENOMIC DNA]</scope>
</reference>
<comment type="function">
    <text evidence="3">Thiol-specific peroxidase that catalyzes the reduction of hydrogen peroxide and organic hydroperoxides to water and alcohols, respectively. Plays a role in cell protection against oxidative stress by detoxifying peroxides.</text>
</comment>
<dbReference type="STRING" id="1817814.A2V81_03365"/>
<dbReference type="PIRSF" id="PIRSF000239">
    <property type="entry name" value="AHPC"/>
    <property type="match status" value="1"/>
</dbReference>
<dbReference type="AlphaFoldDB" id="A0A1F4XLZ9"/>
<dbReference type="InterPro" id="IPR050217">
    <property type="entry name" value="Peroxiredoxin"/>
</dbReference>
<dbReference type="SUPFAM" id="SSF52833">
    <property type="entry name" value="Thioredoxin-like"/>
    <property type="match status" value="1"/>
</dbReference>
<dbReference type="Pfam" id="PF00578">
    <property type="entry name" value="AhpC-TSA"/>
    <property type="match status" value="1"/>
</dbReference>
<comment type="similarity">
    <text evidence="1">Belongs to the peroxiredoxin family. AhpC/Prx1 subfamily.</text>
</comment>
<evidence type="ECO:0000259" key="5">
    <source>
        <dbReference type="PROSITE" id="PS51352"/>
    </source>
</evidence>
<dbReference type="EMBL" id="MEWR01000001">
    <property type="protein sequence ID" value="OGC82666.1"/>
    <property type="molecule type" value="Genomic_DNA"/>
</dbReference>
<dbReference type="InterPro" id="IPR000866">
    <property type="entry name" value="AhpC/TSA"/>
</dbReference>
<evidence type="ECO:0000256" key="2">
    <source>
        <dbReference type="ARBA" id="ARBA00023002"/>
    </source>
</evidence>
<protein>
    <submittedName>
        <fullName evidence="6">Thioredoxin peroxidase</fullName>
    </submittedName>
</protein>
<evidence type="ECO:0000256" key="4">
    <source>
        <dbReference type="PIRSR" id="PIRSR000239-1"/>
    </source>
</evidence>
<dbReference type="CDD" id="cd03015">
    <property type="entry name" value="PRX_Typ2cys"/>
    <property type="match status" value="1"/>
</dbReference>
<comment type="caution">
    <text evidence="6">The sequence shown here is derived from an EMBL/GenBank/DDBJ whole genome shotgun (WGS) entry which is preliminary data.</text>
</comment>
<dbReference type="InterPro" id="IPR024706">
    <property type="entry name" value="Peroxiredoxin_AhpC-typ"/>
</dbReference>
<dbReference type="InterPro" id="IPR013766">
    <property type="entry name" value="Thioredoxin_domain"/>
</dbReference>
<proteinExistence type="inferred from homology"/>
<organism evidence="6 7">
    <name type="scientific">Candidatus Abawacabacteria bacterium RBG_16_42_10</name>
    <dbReference type="NCBI Taxonomy" id="1817814"/>
    <lineage>
        <taxon>Bacteria</taxon>
        <taxon>Candidatus Abawacaibacteriota</taxon>
    </lineage>
</organism>
<dbReference type="GO" id="GO:0045454">
    <property type="term" value="P:cell redox homeostasis"/>
    <property type="evidence" value="ECO:0007669"/>
    <property type="project" value="TreeGrafter"/>
</dbReference>
<accession>A0A1F4XLZ9</accession>
<dbReference type="GO" id="GO:0042744">
    <property type="term" value="P:hydrogen peroxide catabolic process"/>
    <property type="evidence" value="ECO:0007669"/>
    <property type="project" value="TreeGrafter"/>
</dbReference>
<keyword evidence="2" id="KW-0560">Oxidoreductase</keyword>
<feature type="active site" description="Cysteine sulfenic acid (-SOH) intermediate; for peroxidase activity" evidence="4">
    <location>
        <position position="48"/>
    </location>
</feature>
<feature type="domain" description="Thioredoxin" evidence="5">
    <location>
        <begin position="3"/>
        <end position="155"/>
    </location>
</feature>
<dbReference type="GO" id="GO:0033554">
    <property type="term" value="P:cellular response to stress"/>
    <property type="evidence" value="ECO:0007669"/>
    <property type="project" value="TreeGrafter"/>
</dbReference>
<evidence type="ECO:0000313" key="6">
    <source>
        <dbReference type="EMBL" id="OGC82666.1"/>
    </source>
</evidence>
<gene>
    <name evidence="6" type="ORF">A2V81_03365</name>
</gene>
<dbReference type="GO" id="GO:0005829">
    <property type="term" value="C:cytosol"/>
    <property type="evidence" value="ECO:0007669"/>
    <property type="project" value="TreeGrafter"/>
</dbReference>
<dbReference type="PROSITE" id="PS51352">
    <property type="entry name" value="THIOREDOXIN_2"/>
    <property type="match status" value="1"/>
</dbReference>
<dbReference type="GO" id="GO:0006979">
    <property type="term" value="P:response to oxidative stress"/>
    <property type="evidence" value="ECO:0007669"/>
    <property type="project" value="TreeGrafter"/>
</dbReference>
<keyword evidence="6" id="KW-0575">Peroxidase</keyword>
<sequence>MCAQVGEIAPPFEAEALVGKDFKMISSESYEGKWILLFFYPLDFTFVCPTELLELNKRYKEFEDLNCQIIGSSTDSVYSHQAWAKEIGQFNFPILADMTKQVAADYGVLVEEKGIALRGAFLIDPDGVLQASIIHNLPVGRNIDELLRVLKAFRTGELCPVNWEKGKKTLGKA</sequence>
<evidence type="ECO:0000256" key="3">
    <source>
        <dbReference type="ARBA" id="ARBA00037420"/>
    </source>
</evidence>
<evidence type="ECO:0000313" key="7">
    <source>
        <dbReference type="Proteomes" id="UP000177614"/>
    </source>
</evidence>
<evidence type="ECO:0000256" key="1">
    <source>
        <dbReference type="ARBA" id="ARBA00009796"/>
    </source>
</evidence>
<dbReference type="GO" id="GO:0008379">
    <property type="term" value="F:thioredoxin peroxidase activity"/>
    <property type="evidence" value="ECO:0007669"/>
    <property type="project" value="TreeGrafter"/>
</dbReference>